<feature type="coiled-coil region" evidence="3">
    <location>
        <begin position="58"/>
        <end position="85"/>
    </location>
</feature>
<keyword evidence="3" id="KW-0175">Coiled coil</keyword>
<protein>
    <recommendedName>
        <fullName evidence="6">BZIP domain-containing protein</fullName>
    </recommendedName>
</protein>
<dbReference type="AlphaFoldDB" id="V5F6W7"/>
<evidence type="ECO:0000256" key="3">
    <source>
        <dbReference type="SAM" id="Coils"/>
    </source>
</evidence>
<evidence type="ECO:0000313" key="4">
    <source>
        <dbReference type="EMBL" id="GAD91484.1"/>
    </source>
</evidence>
<proteinExistence type="predicted"/>
<dbReference type="OrthoDB" id="5386330at2759"/>
<dbReference type="HOGENOM" id="CLU_031387_2_1_1"/>
<dbReference type="EMBL" id="BAUL01000001">
    <property type="protein sequence ID" value="GAD91484.1"/>
    <property type="molecule type" value="Genomic_DNA"/>
</dbReference>
<reference evidence="5" key="1">
    <citation type="journal article" date="2014" name="Genome Announc.">
        <title>Draft genome sequence of the formaldehyde-resistant fungus Byssochlamys spectabilis No. 5 (anamorph Paecilomyces variotii No. 5) (NBRC109023).</title>
        <authorList>
            <person name="Oka T."/>
            <person name="Ekino K."/>
            <person name="Fukuda K."/>
            <person name="Nomura Y."/>
        </authorList>
    </citation>
    <scope>NUCLEOTIDE SEQUENCE [LARGE SCALE GENOMIC DNA]</scope>
    <source>
        <strain evidence="5">No. 5 / NBRC 109023</strain>
    </source>
</reference>
<gene>
    <name evidence="4" type="ORF">PVAR5_0055</name>
</gene>
<comment type="subcellular location">
    <subcellularLocation>
        <location evidence="1">Nucleus</location>
    </subcellularLocation>
</comment>
<comment type="caution">
    <text evidence="4">The sequence shown here is derived from an EMBL/GenBank/DDBJ whole genome shotgun (WGS) entry which is preliminary data.</text>
</comment>
<dbReference type="GO" id="GO:0000976">
    <property type="term" value="F:transcription cis-regulatory region binding"/>
    <property type="evidence" value="ECO:0007669"/>
    <property type="project" value="TreeGrafter"/>
</dbReference>
<dbReference type="eggNOG" id="ENOG502SIUY">
    <property type="taxonomic scope" value="Eukaryota"/>
</dbReference>
<dbReference type="GO" id="GO:0005634">
    <property type="term" value="C:nucleus"/>
    <property type="evidence" value="ECO:0007669"/>
    <property type="project" value="UniProtKB-SubCell"/>
</dbReference>
<dbReference type="PANTHER" id="PTHR37534">
    <property type="entry name" value="TRANSCRIPTIONAL ACTIVATOR PROTEIN UGA3"/>
    <property type="match status" value="1"/>
</dbReference>
<dbReference type="GO" id="GO:0045944">
    <property type="term" value="P:positive regulation of transcription by RNA polymerase II"/>
    <property type="evidence" value="ECO:0007669"/>
    <property type="project" value="TreeGrafter"/>
</dbReference>
<accession>V5F6W7</accession>
<evidence type="ECO:0008006" key="6">
    <source>
        <dbReference type="Google" id="ProtNLM"/>
    </source>
</evidence>
<keyword evidence="5" id="KW-1185">Reference proteome</keyword>
<name>V5F6W7_BYSSN</name>
<evidence type="ECO:0000256" key="1">
    <source>
        <dbReference type="ARBA" id="ARBA00004123"/>
    </source>
</evidence>
<dbReference type="InParanoid" id="V5F6W7"/>
<organism evidence="4 5">
    <name type="scientific">Byssochlamys spectabilis (strain No. 5 / NBRC 109023)</name>
    <name type="common">Paecilomyces variotii</name>
    <dbReference type="NCBI Taxonomy" id="1356009"/>
    <lineage>
        <taxon>Eukaryota</taxon>
        <taxon>Fungi</taxon>
        <taxon>Dikarya</taxon>
        <taxon>Ascomycota</taxon>
        <taxon>Pezizomycotina</taxon>
        <taxon>Eurotiomycetes</taxon>
        <taxon>Eurotiomycetidae</taxon>
        <taxon>Eurotiales</taxon>
        <taxon>Thermoascaceae</taxon>
        <taxon>Paecilomyces</taxon>
    </lineage>
</organism>
<dbReference type="Pfam" id="PF11951">
    <property type="entry name" value="Fungal_trans_2"/>
    <property type="match status" value="2"/>
</dbReference>
<dbReference type="CDD" id="cd14686">
    <property type="entry name" value="bZIP"/>
    <property type="match status" value="1"/>
</dbReference>
<evidence type="ECO:0000256" key="2">
    <source>
        <dbReference type="ARBA" id="ARBA00023242"/>
    </source>
</evidence>
<keyword evidence="2" id="KW-0539">Nucleus</keyword>
<dbReference type="InterPro" id="IPR021858">
    <property type="entry name" value="Fun_TF"/>
</dbReference>
<sequence length="455" mass="50486">MENQQSYNSLRSRERAILGTVSFLPPVVPADNARISSHGSDRGSNRKERVLHAQRRHQKRTKDYMDALEAEITRLRAEATQVNEIASNWKRCALALAGPAFASAVEDCGIAQLEPGLFIWFIPSNPLGSGRRSEWHAYQLIIPADICPSPTPSPLERYSSLEHALLHNFCQHIIPTLELTDTATRGYAEHVIPLALSSRLVLNSLLAASASYIEIARSGRSSIGRLRYKSSAIKELRQISTHGQTDLTTHLIALTAILGLLIEDMISSNRDFPVLLKLAQFWISTSSRTVDLENKTTRLFLVEQIQLMKRLVHPLYQFGVPRGDESQQLSSMSSLATIDSARLEEIFSSLESAVAQACRIHTLTSTGQNMGQTATPEVLDPLLARLKVTISKIPPFTPGENSLVWTLFVAAAKSTKPEHTAFFTSRLAELLRRTGYENMEESPTSISMGIFIQNT</sequence>
<dbReference type="GO" id="GO:0003700">
    <property type="term" value="F:DNA-binding transcription factor activity"/>
    <property type="evidence" value="ECO:0007669"/>
    <property type="project" value="TreeGrafter"/>
</dbReference>
<dbReference type="Proteomes" id="UP000018001">
    <property type="component" value="Unassembled WGS sequence"/>
</dbReference>
<dbReference type="PANTHER" id="PTHR37534:SF17">
    <property type="entry name" value="ZN(2)-C6 FUNGAL-TYPE DOMAIN-CONTAINING PROTEIN"/>
    <property type="match status" value="1"/>
</dbReference>
<evidence type="ECO:0000313" key="5">
    <source>
        <dbReference type="Proteomes" id="UP000018001"/>
    </source>
</evidence>